<dbReference type="InterPro" id="IPR003961">
    <property type="entry name" value="FN3_dom"/>
</dbReference>
<dbReference type="InterPro" id="IPR036116">
    <property type="entry name" value="FN3_sf"/>
</dbReference>
<reference evidence="3" key="1">
    <citation type="journal article" date="2017" name="Nat. Commun.">
        <title>The North American bullfrog draft genome provides insight into hormonal regulation of long noncoding RNA.</title>
        <authorList>
            <person name="Hammond S.A."/>
            <person name="Warren R.L."/>
            <person name="Vandervalk B.P."/>
            <person name="Kucuk E."/>
            <person name="Khan H."/>
            <person name="Gibb E.A."/>
            <person name="Pandoh P."/>
            <person name="Kirk H."/>
            <person name="Zhao Y."/>
            <person name="Jones M."/>
            <person name="Mungall A.J."/>
            <person name="Coope R."/>
            <person name="Pleasance S."/>
            <person name="Moore R.A."/>
            <person name="Holt R.A."/>
            <person name="Round J.M."/>
            <person name="Ohora S."/>
            <person name="Walle B.V."/>
            <person name="Veldhoen N."/>
            <person name="Helbing C.C."/>
            <person name="Birol I."/>
        </authorList>
    </citation>
    <scope>NUCLEOTIDE SEQUENCE [LARGE SCALE GENOMIC DNA]</scope>
</reference>
<dbReference type="Proteomes" id="UP000228934">
    <property type="component" value="Unassembled WGS sequence"/>
</dbReference>
<gene>
    <name evidence="2" type="ORF">AB205_0173020</name>
</gene>
<dbReference type="Pfam" id="PF00041">
    <property type="entry name" value="fn3"/>
    <property type="match status" value="2"/>
</dbReference>
<keyword evidence="3" id="KW-1185">Reference proteome</keyword>
<dbReference type="EMBL" id="KV932826">
    <property type="protein sequence ID" value="PIO32477.1"/>
    <property type="molecule type" value="Genomic_DNA"/>
</dbReference>
<dbReference type="PROSITE" id="PS50853">
    <property type="entry name" value="FN3"/>
    <property type="match status" value="2"/>
</dbReference>
<evidence type="ECO:0000313" key="2">
    <source>
        <dbReference type="EMBL" id="PIO32477.1"/>
    </source>
</evidence>
<dbReference type="InterPro" id="IPR050713">
    <property type="entry name" value="RTP_Phos/Ushers"/>
</dbReference>
<dbReference type="AlphaFoldDB" id="A0A2G9RX81"/>
<name>A0A2G9RX81_AQUCT</name>
<dbReference type="Gene3D" id="2.60.40.10">
    <property type="entry name" value="Immunoglobulins"/>
    <property type="match status" value="2"/>
</dbReference>
<dbReference type="PANTHER" id="PTHR46957">
    <property type="entry name" value="CYTOKINE RECEPTOR"/>
    <property type="match status" value="1"/>
</dbReference>
<dbReference type="SUPFAM" id="SSF48371">
    <property type="entry name" value="ARM repeat"/>
    <property type="match status" value="1"/>
</dbReference>
<feature type="non-terminal residue" evidence="2">
    <location>
        <position position="535"/>
    </location>
</feature>
<organism evidence="2 3">
    <name type="scientific">Aquarana catesbeiana</name>
    <name type="common">American bullfrog</name>
    <name type="synonym">Rana catesbeiana</name>
    <dbReference type="NCBI Taxonomy" id="8400"/>
    <lineage>
        <taxon>Eukaryota</taxon>
        <taxon>Metazoa</taxon>
        <taxon>Chordata</taxon>
        <taxon>Craniata</taxon>
        <taxon>Vertebrata</taxon>
        <taxon>Euteleostomi</taxon>
        <taxon>Amphibia</taxon>
        <taxon>Batrachia</taxon>
        <taxon>Anura</taxon>
        <taxon>Neobatrachia</taxon>
        <taxon>Ranoidea</taxon>
        <taxon>Ranidae</taxon>
        <taxon>Aquarana</taxon>
    </lineage>
</organism>
<dbReference type="InterPro" id="IPR016024">
    <property type="entry name" value="ARM-type_fold"/>
</dbReference>
<dbReference type="InterPro" id="IPR011989">
    <property type="entry name" value="ARM-like"/>
</dbReference>
<dbReference type="InterPro" id="IPR013783">
    <property type="entry name" value="Ig-like_fold"/>
</dbReference>
<dbReference type="Gene3D" id="1.25.10.10">
    <property type="entry name" value="Leucine-rich Repeat Variant"/>
    <property type="match status" value="2"/>
</dbReference>
<dbReference type="OrthoDB" id="10253954at2759"/>
<accession>A0A2G9RX81</accession>
<dbReference type="GO" id="GO:0016020">
    <property type="term" value="C:membrane"/>
    <property type="evidence" value="ECO:0007669"/>
    <property type="project" value="UniProtKB-SubCell"/>
</dbReference>
<dbReference type="CDD" id="cd00063">
    <property type="entry name" value="FN3"/>
    <property type="match status" value="2"/>
</dbReference>
<dbReference type="SMART" id="SM00060">
    <property type="entry name" value="FN3"/>
    <property type="match status" value="3"/>
</dbReference>
<evidence type="ECO:0000313" key="3">
    <source>
        <dbReference type="Proteomes" id="UP000228934"/>
    </source>
</evidence>
<sequence length="535" mass="58839">MLVDLAEGASEWDLLGRLGAMLQWEDAEAVMNAAGALGTLAENGSGRRWLLSSRDSDFIIENIMNLLDSPSDWTASNCALVLARISMCHEGCSRLLDHPKSDMILRKIIMSLHADEAGCGLNAAFTLGRLCDSDTGRRRVLSLPEADRMVSALDAMMSEGDAGGSRNACFALTCLSTSQAGHQHVMKSECFSHALDTLCHLLQSAEQESCWFAAITIKMLSKYPPGVVRLRQHPSLEAVLKNVAASHTAGTELLEEVEMTLQNLQRLPRPAPPIAKILESGSVMVGWQDYIPRSGLPLTYSLFDGDKLLYQGPSFSYVIPHCKPGQHHLKLVMETEGDRSPDSPITTVTVVEPTPGCPTGFQAVGHTTTKVKLSWNPPLDSSTYVKYYAVYRDDILVETTTHHTCIVAGLSPSTSYTFSVCSCNARNNSLKVSLVTRTLDRGNHAPDRLTVYVIGRSELFITWEVPKDPIGRFFNYELSMNGKSVYLGTERSYAARRLTPNTEYTCIVCAITSEGRYDSRPVTKRTAKDEYSNLN</sequence>
<feature type="domain" description="Fibronectin type-III" evidence="1">
    <location>
        <begin position="357"/>
        <end position="442"/>
    </location>
</feature>
<protein>
    <recommendedName>
        <fullName evidence="1">Fibronectin type-III domain-containing protein</fullName>
    </recommendedName>
</protein>
<feature type="domain" description="Fibronectin type-III" evidence="1">
    <location>
        <begin position="445"/>
        <end position="529"/>
    </location>
</feature>
<proteinExistence type="predicted"/>
<dbReference type="PANTHER" id="PTHR46957:SF3">
    <property type="entry name" value="CYTOKINE RECEPTOR"/>
    <property type="match status" value="1"/>
</dbReference>
<dbReference type="SUPFAM" id="SSF49265">
    <property type="entry name" value="Fibronectin type III"/>
    <property type="match status" value="1"/>
</dbReference>
<evidence type="ECO:0000259" key="1">
    <source>
        <dbReference type="PROSITE" id="PS50853"/>
    </source>
</evidence>